<evidence type="ECO:0000313" key="1">
    <source>
        <dbReference type="EMBL" id="CDW85821.1"/>
    </source>
</evidence>
<dbReference type="AlphaFoldDB" id="A0A078AUZ7"/>
<dbReference type="Proteomes" id="UP000039865">
    <property type="component" value="Unassembled WGS sequence"/>
</dbReference>
<accession>A0A078AUZ7</accession>
<evidence type="ECO:0000313" key="2">
    <source>
        <dbReference type="Proteomes" id="UP000039865"/>
    </source>
</evidence>
<sequence>MDVSVDIEQMQQEDPQLFEELSFKKRWTFMSKDPSKILKNPNADKFGLWNQLNQIPQEKVNRIVTDKVLKMDQESCKMILEGILKDQKEKDYKIKIQKMDREMEEKCGIRTSYQSENRRTQNHSAFNTEFPLDPTVQERINQSRISNGSFNIFSGFRDIQNSTQQVLNIDNNQPGPDSFRNQSQISKLTQTQEPFKLKFISPKVYATNEQQDILALNKPEYHSRDFFAKQEFRGLFLADNQEAIGQKAFQCVEELNDKVLSKFKTLQSFNEQIRQTNKTEMSFMQQQLMEDSKLGQTQDTNTTNKTSNLVNNLTQLTKESNQVQTHREQDLTGLDSNLDKLRANTSMNPRRNLSTMTETGSKLIELNDYKQALRNSNKLQITEEDGITSAQKSINKSFISSNSNHIRNHPNPRTGTSTMNKMKLDPINQNNYHQVQNDYAETPMAEIERFDKRFSKKGKRQFKYPNIELKKIRDLNHKEQLLLQNSIQVQLMS</sequence>
<proteinExistence type="predicted"/>
<protein>
    <submittedName>
        <fullName evidence="1">Uncharacterized protein</fullName>
    </submittedName>
</protein>
<reference evidence="1 2" key="1">
    <citation type="submission" date="2014-06" db="EMBL/GenBank/DDBJ databases">
        <authorList>
            <person name="Swart Estienne"/>
        </authorList>
    </citation>
    <scope>NUCLEOTIDE SEQUENCE [LARGE SCALE GENOMIC DNA]</scope>
    <source>
        <strain evidence="1 2">130c</strain>
    </source>
</reference>
<gene>
    <name evidence="1" type="primary">Contig6725.g7204</name>
    <name evidence="1" type="ORF">STYLEM_14908</name>
</gene>
<dbReference type="InParanoid" id="A0A078AUZ7"/>
<dbReference type="EMBL" id="CCKQ01014073">
    <property type="protein sequence ID" value="CDW85821.1"/>
    <property type="molecule type" value="Genomic_DNA"/>
</dbReference>
<name>A0A078AUZ7_STYLE</name>
<keyword evidence="2" id="KW-1185">Reference proteome</keyword>
<organism evidence="1 2">
    <name type="scientific">Stylonychia lemnae</name>
    <name type="common">Ciliate</name>
    <dbReference type="NCBI Taxonomy" id="5949"/>
    <lineage>
        <taxon>Eukaryota</taxon>
        <taxon>Sar</taxon>
        <taxon>Alveolata</taxon>
        <taxon>Ciliophora</taxon>
        <taxon>Intramacronucleata</taxon>
        <taxon>Spirotrichea</taxon>
        <taxon>Stichotrichia</taxon>
        <taxon>Sporadotrichida</taxon>
        <taxon>Oxytrichidae</taxon>
        <taxon>Stylonychinae</taxon>
        <taxon>Stylonychia</taxon>
    </lineage>
</organism>